<comment type="caution">
    <text evidence="1">The sequence shown here is derived from an EMBL/GenBank/DDBJ whole genome shotgun (WGS) entry which is preliminary data.</text>
</comment>
<protein>
    <submittedName>
        <fullName evidence="1">Uncharacterized protein</fullName>
    </submittedName>
</protein>
<evidence type="ECO:0000313" key="1">
    <source>
        <dbReference type="EMBL" id="KAK0414576.1"/>
    </source>
</evidence>
<organism evidence="1 2">
    <name type="scientific">Steinernema hermaphroditum</name>
    <dbReference type="NCBI Taxonomy" id="289476"/>
    <lineage>
        <taxon>Eukaryota</taxon>
        <taxon>Metazoa</taxon>
        <taxon>Ecdysozoa</taxon>
        <taxon>Nematoda</taxon>
        <taxon>Chromadorea</taxon>
        <taxon>Rhabditida</taxon>
        <taxon>Tylenchina</taxon>
        <taxon>Panagrolaimomorpha</taxon>
        <taxon>Strongyloidoidea</taxon>
        <taxon>Steinernematidae</taxon>
        <taxon>Steinernema</taxon>
    </lineage>
</organism>
<sequence length="236" mass="27254">MFNQGQINVFLKALVIIDYKMIRGREDHEINMFYGLVELGGQIYGLRAYASNAPRTLEIFKEALASNQRFFIKKARLRLADRRYSKGDSPNEIIVEDTTLCYCSMMEYFFDSRQQEEGAPSQPRIECDSMEAASVLLEGRPLVDCDHSERTTIICNGGPWYHISVKGRVMRITSDEVIYWPRAALAAFEEKSFSFRHGEMPPPEAPVITIAGGYFREKETRNRKQRHRDVLLIEQI</sequence>
<evidence type="ECO:0000313" key="2">
    <source>
        <dbReference type="Proteomes" id="UP001175271"/>
    </source>
</evidence>
<accession>A0AA39HYR1</accession>
<gene>
    <name evidence="1" type="ORF">QR680_011508</name>
</gene>
<proteinExistence type="predicted"/>
<dbReference type="EMBL" id="JAUCMV010000002">
    <property type="protein sequence ID" value="KAK0414576.1"/>
    <property type="molecule type" value="Genomic_DNA"/>
</dbReference>
<reference evidence="1" key="1">
    <citation type="submission" date="2023-06" db="EMBL/GenBank/DDBJ databases">
        <title>Genomic analysis of the entomopathogenic nematode Steinernema hermaphroditum.</title>
        <authorList>
            <person name="Schwarz E.M."/>
            <person name="Heppert J.K."/>
            <person name="Baniya A."/>
            <person name="Schwartz H.T."/>
            <person name="Tan C.-H."/>
            <person name="Antoshechkin I."/>
            <person name="Sternberg P.W."/>
            <person name="Goodrich-Blair H."/>
            <person name="Dillman A.R."/>
        </authorList>
    </citation>
    <scope>NUCLEOTIDE SEQUENCE</scope>
    <source>
        <strain evidence="1">PS9179</strain>
        <tissue evidence="1">Whole animal</tissue>
    </source>
</reference>
<dbReference type="Proteomes" id="UP001175271">
    <property type="component" value="Unassembled WGS sequence"/>
</dbReference>
<name>A0AA39HYR1_9BILA</name>
<keyword evidence="2" id="KW-1185">Reference proteome</keyword>
<dbReference type="AlphaFoldDB" id="A0AA39HYR1"/>